<reference evidence="1" key="1">
    <citation type="submission" date="2009-01" db="EMBL/GenBank/DDBJ databases">
        <title>Complete sequence of plasmid1 Cyanothece sp. PCC 7425.</title>
        <authorList>
            <consortium name="US DOE Joint Genome Institute"/>
            <person name="Lucas S."/>
            <person name="Copeland A."/>
            <person name="Lapidus A."/>
            <person name="Glavina del Rio T."/>
            <person name="Dalin E."/>
            <person name="Tice H."/>
            <person name="Bruce D."/>
            <person name="Goodwin L."/>
            <person name="Pitluck S."/>
            <person name="Sims D."/>
            <person name="Meineke L."/>
            <person name="Brettin T."/>
            <person name="Detter J.C."/>
            <person name="Han C."/>
            <person name="Larimer F."/>
            <person name="Land M."/>
            <person name="Hauser L."/>
            <person name="Kyrpides N."/>
            <person name="Ovchinnikova G."/>
            <person name="Liberton M."/>
            <person name="Stoeckel J."/>
            <person name="Banerjee A."/>
            <person name="Singh A."/>
            <person name="Page L."/>
            <person name="Sato H."/>
            <person name="Zhao L."/>
            <person name="Sherman L."/>
            <person name="Pakrasi H."/>
            <person name="Richardson P."/>
        </authorList>
    </citation>
    <scope>NUCLEOTIDE SEQUENCE</scope>
    <source>
        <strain evidence="1">PCC 7425</strain>
        <plasmid evidence="1">pP742501</plasmid>
    </source>
</reference>
<geneLocation type="plasmid" evidence="1">
    <name>pP742501</name>
</geneLocation>
<evidence type="ECO:0008006" key="2">
    <source>
        <dbReference type="Google" id="ProtNLM"/>
    </source>
</evidence>
<dbReference type="HOGENOM" id="CLU_038137_0_0_3"/>
<gene>
    <name evidence="1" type="ordered locus">Cyan7425_5332</name>
</gene>
<evidence type="ECO:0000313" key="1">
    <source>
        <dbReference type="EMBL" id="ACL47593.1"/>
    </source>
</evidence>
<accession>B8HYU5</accession>
<name>B8HYU5_CYAP4</name>
<organism evidence="1">
    <name type="scientific">Cyanothece sp. (strain PCC 7425 / ATCC 29141)</name>
    <dbReference type="NCBI Taxonomy" id="395961"/>
    <lineage>
        <taxon>Bacteria</taxon>
        <taxon>Bacillati</taxon>
        <taxon>Cyanobacteriota</taxon>
        <taxon>Cyanophyceae</taxon>
        <taxon>Gomontiellales</taxon>
        <taxon>Cyanothecaceae</taxon>
        <taxon>Cyanothece</taxon>
    </lineage>
</organism>
<dbReference type="AlphaFoldDB" id="B8HYU5"/>
<proteinExistence type="predicted"/>
<dbReference type="EMBL" id="CP001345">
    <property type="protein sequence ID" value="ACL47593.1"/>
    <property type="molecule type" value="Genomic_DNA"/>
</dbReference>
<keyword evidence="1" id="KW-0614">Plasmid</keyword>
<dbReference type="KEGG" id="cyn:Cyan7425_5332"/>
<sequence>MRAIPDAHKKVPMMFRAQVNERCQIQRLVKGEEPDAVRWADEWTSRVETLPSPPSEEVQTRDCEIAWRLITNSGLDDGVIRPVIGAQGLPYFPGSSMKGMFRRACTPAQADRYCGRPLPGNDWQPGILRFHGGYPIEQNWTEHLVDIVHPQQSWQVKSNDKEGGAFVQISLYKPILRFGISSTLPLEPSEWDDIWDVWQRALAKGIGSRVAAGYGQVRDSQPTVLHKSRLKGQGQAPKLITQAGEFRPNMFRAALRGHALRIFGGLTDATTAERLVQNLFGGIQGREGTVGLLGLKFVESKLTIGSFGGGSYAQPCYDVEGELTWYLARSLPDPAHEPLLKKLVANLMQFAMVFGGFGKSWRRADHRKFFEEYYDDGYKALIGCHWQWLGDLSLRRNVKVWNVNKIGGAIDQVRTAAEEWMRSQGVNPTPNRWAQPWREVWHPSNVQVWGREATDAESSEAIRWFHSAYRQAIPKVCSEGSIYKSDFVGRVSQVGKLWHRMYPVVILIKNPDDPQKPTVRKTAKYLELLTLFPDGSDTANAFLDFLETKPFGFEQLWGGE</sequence>
<protein>
    <recommendedName>
        <fullName evidence="2">RAMP superfamily protein</fullName>
    </recommendedName>
</protein>
<dbReference type="OrthoDB" id="9813956at2"/>